<dbReference type="RefSeq" id="WP_075005372.1">
    <property type="nucleotide sequence ID" value="NZ_FOAP01000002.1"/>
</dbReference>
<keyword evidence="5 6" id="KW-0472">Membrane</keyword>
<evidence type="ECO:0000256" key="2">
    <source>
        <dbReference type="ARBA" id="ARBA00022475"/>
    </source>
</evidence>
<dbReference type="AlphaFoldDB" id="A0A1H7JHX3"/>
<evidence type="ECO:0000313" key="7">
    <source>
        <dbReference type="EMBL" id="SEK74278.1"/>
    </source>
</evidence>
<keyword evidence="8" id="KW-1185">Reference proteome</keyword>
<dbReference type="InterPro" id="IPR001851">
    <property type="entry name" value="ABC_transp_permease"/>
</dbReference>
<feature type="transmembrane region" description="Helical" evidence="6">
    <location>
        <begin position="160"/>
        <end position="181"/>
    </location>
</feature>
<proteinExistence type="predicted"/>
<feature type="transmembrane region" description="Helical" evidence="6">
    <location>
        <begin position="209"/>
        <end position="231"/>
    </location>
</feature>
<organism evidence="7 8">
    <name type="scientific">Stigmatella aurantiaca</name>
    <dbReference type="NCBI Taxonomy" id="41"/>
    <lineage>
        <taxon>Bacteria</taxon>
        <taxon>Pseudomonadati</taxon>
        <taxon>Myxococcota</taxon>
        <taxon>Myxococcia</taxon>
        <taxon>Myxococcales</taxon>
        <taxon>Cystobacterineae</taxon>
        <taxon>Archangiaceae</taxon>
        <taxon>Stigmatella</taxon>
    </lineage>
</organism>
<feature type="transmembrane region" description="Helical" evidence="6">
    <location>
        <begin position="243"/>
        <end position="261"/>
    </location>
</feature>
<evidence type="ECO:0000256" key="5">
    <source>
        <dbReference type="ARBA" id="ARBA00023136"/>
    </source>
</evidence>
<dbReference type="OrthoDB" id="5422926at2"/>
<dbReference type="PANTHER" id="PTHR32196:SF19">
    <property type="entry name" value="GALACTOFURANOSE TRANSPORTER PERMEASE PROTEIN YTFT"/>
    <property type="match status" value="1"/>
</dbReference>
<reference evidence="8" key="1">
    <citation type="submission" date="2016-10" db="EMBL/GenBank/DDBJ databases">
        <authorList>
            <person name="Varghese N."/>
            <person name="Submissions S."/>
        </authorList>
    </citation>
    <scope>NUCLEOTIDE SEQUENCE [LARGE SCALE GENOMIC DNA]</scope>
    <source>
        <strain evidence="8">DSM 17044</strain>
    </source>
</reference>
<comment type="subcellular location">
    <subcellularLocation>
        <location evidence="1">Cell membrane</location>
        <topology evidence="1">Multi-pass membrane protein</topology>
    </subcellularLocation>
</comment>
<name>A0A1H7JHX3_STIAU</name>
<sequence length="326" mass="34017">MRHRNFWPLVALAALLVFNLIFTTGFARVEFRDGRLFGTLVDIFQNGAPVMLLAVGMTLVIALGGIDLSVGSVMALSGAVAALLMTEHGQSVPVGVLAALGVALLVGAINGALVSYASVQPIIVTLVTLVMGRGLAQALTQDQKIRFEIPAFEFIGNGTVLGLPFPVLLVAAVAVAVSVLLRRTATGLYIEAMGGNPQAARLCGLRVHVIRLMAFMACALCAGLAGLIAAADIKEADVANAGLYLELDAILAVVLGGTSLTGGRANLVGSLIGATFIQTLTIMLQMRGVITEHTLIIKAIVALSVCYMQTPSFERMVRRLRPAEGA</sequence>
<evidence type="ECO:0000256" key="6">
    <source>
        <dbReference type="SAM" id="Phobius"/>
    </source>
</evidence>
<feature type="transmembrane region" description="Helical" evidence="6">
    <location>
        <begin position="51"/>
        <end position="84"/>
    </location>
</feature>
<dbReference type="PANTHER" id="PTHR32196">
    <property type="entry name" value="ABC TRANSPORTER PERMEASE PROTEIN YPHD-RELATED-RELATED"/>
    <property type="match status" value="1"/>
</dbReference>
<feature type="transmembrane region" description="Helical" evidence="6">
    <location>
        <begin position="122"/>
        <end position="139"/>
    </location>
</feature>
<feature type="transmembrane region" description="Helical" evidence="6">
    <location>
        <begin position="267"/>
        <end position="284"/>
    </location>
</feature>
<dbReference type="GO" id="GO:0005886">
    <property type="term" value="C:plasma membrane"/>
    <property type="evidence" value="ECO:0007669"/>
    <property type="project" value="UniProtKB-SubCell"/>
</dbReference>
<keyword evidence="4 6" id="KW-1133">Transmembrane helix</keyword>
<keyword evidence="3 6" id="KW-0812">Transmembrane</keyword>
<protein>
    <submittedName>
        <fullName evidence="7">Monosaccharide ABC transporter membrane protein, CUT2 family</fullName>
    </submittedName>
</protein>
<evidence type="ECO:0000256" key="1">
    <source>
        <dbReference type="ARBA" id="ARBA00004651"/>
    </source>
</evidence>
<feature type="transmembrane region" description="Helical" evidence="6">
    <location>
        <begin position="96"/>
        <end position="116"/>
    </location>
</feature>
<dbReference type="EMBL" id="FOAP01000002">
    <property type="protein sequence ID" value="SEK74278.1"/>
    <property type="molecule type" value="Genomic_DNA"/>
</dbReference>
<dbReference type="GO" id="GO:0022857">
    <property type="term" value="F:transmembrane transporter activity"/>
    <property type="evidence" value="ECO:0007669"/>
    <property type="project" value="InterPro"/>
</dbReference>
<dbReference type="Proteomes" id="UP000182719">
    <property type="component" value="Unassembled WGS sequence"/>
</dbReference>
<gene>
    <name evidence="7" type="ORF">SAMN05444354_102221</name>
</gene>
<dbReference type="CDD" id="cd06579">
    <property type="entry name" value="TM_PBP1_transp_AraH_like"/>
    <property type="match status" value="1"/>
</dbReference>
<evidence type="ECO:0000256" key="3">
    <source>
        <dbReference type="ARBA" id="ARBA00022692"/>
    </source>
</evidence>
<keyword evidence="2" id="KW-1003">Cell membrane</keyword>
<accession>A0A1H7JHX3</accession>
<evidence type="ECO:0000256" key="4">
    <source>
        <dbReference type="ARBA" id="ARBA00022989"/>
    </source>
</evidence>
<dbReference type="Pfam" id="PF02653">
    <property type="entry name" value="BPD_transp_2"/>
    <property type="match status" value="1"/>
</dbReference>
<evidence type="ECO:0000313" key="8">
    <source>
        <dbReference type="Proteomes" id="UP000182719"/>
    </source>
</evidence>